<gene>
    <name evidence="7" type="primary">sppA</name>
    <name evidence="7" type="ORF">SLNSH_15845</name>
</gene>
<dbReference type="SUPFAM" id="SSF52096">
    <property type="entry name" value="ClpP/crotonase"/>
    <property type="match status" value="1"/>
</dbReference>
<organism evidence="7 8">
    <name type="scientific">Alsobacter soli</name>
    <dbReference type="NCBI Taxonomy" id="2109933"/>
    <lineage>
        <taxon>Bacteria</taxon>
        <taxon>Pseudomonadati</taxon>
        <taxon>Pseudomonadota</taxon>
        <taxon>Alphaproteobacteria</taxon>
        <taxon>Hyphomicrobiales</taxon>
        <taxon>Alsobacteraceae</taxon>
        <taxon>Alsobacter</taxon>
    </lineage>
</organism>
<name>A0A2T1HR06_9HYPH</name>
<evidence type="ECO:0000256" key="3">
    <source>
        <dbReference type="ARBA" id="ARBA00022801"/>
    </source>
</evidence>
<comment type="similarity">
    <text evidence="1">Belongs to the peptidase S49 family.</text>
</comment>
<evidence type="ECO:0000256" key="4">
    <source>
        <dbReference type="ARBA" id="ARBA00022825"/>
    </source>
</evidence>
<dbReference type="Gene3D" id="3.90.226.10">
    <property type="entry name" value="2-enoyl-CoA Hydratase, Chain A, domain 1"/>
    <property type="match status" value="1"/>
</dbReference>
<dbReference type="OrthoDB" id="9764363at2"/>
<evidence type="ECO:0000313" key="7">
    <source>
        <dbReference type="EMBL" id="PSC04076.1"/>
    </source>
</evidence>
<dbReference type="InterPro" id="IPR029045">
    <property type="entry name" value="ClpP/crotonase-like_dom_sf"/>
</dbReference>
<evidence type="ECO:0000256" key="1">
    <source>
        <dbReference type="ARBA" id="ARBA00008683"/>
    </source>
</evidence>
<keyword evidence="5" id="KW-1133">Transmembrane helix</keyword>
<dbReference type="InterPro" id="IPR004635">
    <property type="entry name" value="Pept_S49_SppA"/>
</dbReference>
<dbReference type="EMBL" id="PVZS01000017">
    <property type="protein sequence ID" value="PSC04076.1"/>
    <property type="molecule type" value="Genomic_DNA"/>
</dbReference>
<dbReference type="CDD" id="cd07023">
    <property type="entry name" value="S49_Sppa_N_C"/>
    <property type="match status" value="1"/>
</dbReference>
<keyword evidence="3" id="KW-0378">Hydrolase</keyword>
<comment type="caution">
    <text evidence="7">The sequence shown here is derived from an EMBL/GenBank/DDBJ whole genome shotgun (WGS) entry which is preliminary data.</text>
</comment>
<keyword evidence="5" id="KW-0472">Membrane</keyword>
<evidence type="ECO:0000259" key="6">
    <source>
        <dbReference type="Pfam" id="PF01343"/>
    </source>
</evidence>
<feature type="domain" description="Peptidase S49" evidence="6">
    <location>
        <begin position="110"/>
        <end position="258"/>
    </location>
</feature>
<keyword evidence="4" id="KW-0720">Serine protease</keyword>
<dbReference type="Gene3D" id="6.20.330.10">
    <property type="match status" value="1"/>
</dbReference>
<protein>
    <submittedName>
        <fullName evidence="7">Signal peptide peptidase SppA</fullName>
    </submittedName>
</protein>
<dbReference type="PANTHER" id="PTHR42987:SF6">
    <property type="entry name" value="PROTEINASE IV"/>
    <property type="match status" value="1"/>
</dbReference>
<dbReference type="Proteomes" id="UP000239772">
    <property type="component" value="Unassembled WGS sequence"/>
</dbReference>
<evidence type="ECO:0000256" key="5">
    <source>
        <dbReference type="SAM" id="Phobius"/>
    </source>
</evidence>
<evidence type="ECO:0000313" key="8">
    <source>
        <dbReference type="Proteomes" id="UP000239772"/>
    </source>
</evidence>
<keyword evidence="2" id="KW-0645">Protease</keyword>
<feature type="transmembrane region" description="Helical" evidence="5">
    <location>
        <begin position="20"/>
        <end position="42"/>
    </location>
</feature>
<sequence>MSSETDYLVDRRRLKRRVTFWRVMAFVAVLLAVVGAAVAVAGRNMGGVGIPQVARVQITGLITGDRKTIDLLKRVQKASAVKAVLLTINSPGGTVSGSEEVYDAIRELAGAKPTVAVVDGLAASGAYIAALGTDRIIARQTAMVGSIGVLFQYPNVVKLMDTVGVKMETIKSAPLKASPNPFEPTTPAAQAAVEALIADTYGWFKNLVAERRGIDAQGLANVSDGRVFTGRQALPLKLVDQIGGEKDAVAWLETQKNVAKNLPIRDWKPRDGSPFGLWSAAASLAGAFGFEDVAAVLRAAERSAQSPVLDGLLAVWQPRG</sequence>
<reference evidence="8" key="1">
    <citation type="submission" date="2018-03" db="EMBL/GenBank/DDBJ databases">
        <authorList>
            <person name="Sun L."/>
            <person name="Liu H."/>
            <person name="Chen W."/>
            <person name="Huang K."/>
            <person name="Liu W."/>
            <person name="Gao X."/>
        </authorList>
    </citation>
    <scope>NUCLEOTIDE SEQUENCE [LARGE SCALE GENOMIC DNA]</scope>
    <source>
        <strain evidence="8">SH9</strain>
    </source>
</reference>
<keyword evidence="5" id="KW-0812">Transmembrane</keyword>
<dbReference type="PANTHER" id="PTHR42987">
    <property type="entry name" value="PEPTIDASE S49"/>
    <property type="match status" value="1"/>
</dbReference>
<dbReference type="InterPro" id="IPR047272">
    <property type="entry name" value="S49_SppA_C"/>
</dbReference>
<evidence type="ECO:0000256" key="2">
    <source>
        <dbReference type="ARBA" id="ARBA00022670"/>
    </source>
</evidence>
<dbReference type="GO" id="GO:0008236">
    <property type="term" value="F:serine-type peptidase activity"/>
    <property type="evidence" value="ECO:0007669"/>
    <property type="project" value="UniProtKB-KW"/>
</dbReference>
<accession>A0A2T1HR06</accession>
<dbReference type="AlphaFoldDB" id="A0A2T1HR06"/>
<dbReference type="RefSeq" id="WP_106337983.1">
    <property type="nucleotide sequence ID" value="NZ_PVZS01000017.1"/>
</dbReference>
<dbReference type="NCBIfam" id="TIGR00706">
    <property type="entry name" value="SppA_dom"/>
    <property type="match status" value="1"/>
</dbReference>
<dbReference type="GO" id="GO:0006508">
    <property type="term" value="P:proteolysis"/>
    <property type="evidence" value="ECO:0007669"/>
    <property type="project" value="UniProtKB-KW"/>
</dbReference>
<dbReference type="InterPro" id="IPR002142">
    <property type="entry name" value="Peptidase_S49"/>
</dbReference>
<keyword evidence="8" id="KW-1185">Reference proteome</keyword>
<proteinExistence type="inferred from homology"/>
<dbReference type="Pfam" id="PF01343">
    <property type="entry name" value="Peptidase_S49"/>
    <property type="match status" value="1"/>
</dbReference>